<dbReference type="Pfam" id="PF13692">
    <property type="entry name" value="Glyco_trans_1_4"/>
    <property type="match status" value="1"/>
</dbReference>
<dbReference type="PANTHER" id="PTHR22916">
    <property type="entry name" value="GLYCOSYLTRANSFERASE"/>
    <property type="match status" value="1"/>
</dbReference>
<dbReference type="InterPro" id="IPR029058">
    <property type="entry name" value="AB_hydrolase_fold"/>
</dbReference>
<dbReference type="InterPro" id="IPR001173">
    <property type="entry name" value="Glyco_trans_2-like"/>
</dbReference>
<organism evidence="2 3">
    <name type="scientific">Paracoccus fontiphilus</name>
    <dbReference type="NCBI Taxonomy" id="1815556"/>
    <lineage>
        <taxon>Bacteria</taxon>
        <taxon>Pseudomonadati</taxon>
        <taxon>Pseudomonadota</taxon>
        <taxon>Alphaproteobacteria</taxon>
        <taxon>Rhodobacterales</taxon>
        <taxon>Paracoccaceae</taxon>
        <taxon>Paracoccus</taxon>
    </lineage>
</organism>
<keyword evidence="2" id="KW-0808">Transferase</keyword>
<dbReference type="PANTHER" id="PTHR22916:SF3">
    <property type="entry name" value="UDP-GLCNAC:BETAGAL BETA-1,3-N-ACETYLGLUCOSAMINYLTRANSFERASE-LIKE PROTEIN 1"/>
    <property type="match status" value="1"/>
</dbReference>
<dbReference type="RefSeq" id="WP_207469604.1">
    <property type="nucleotide sequence ID" value="NZ_JAFNAW010000030.1"/>
</dbReference>
<dbReference type="SUPFAM" id="SSF53448">
    <property type="entry name" value="Nucleotide-diphospho-sugar transferases"/>
    <property type="match status" value="1"/>
</dbReference>
<protein>
    <submittedName>
        <fullName evidence="2">Glycosyltransferase</fullName>
        <ecNumber evidence="2">2.4.-.-</ecNumber>
    </submittedName>
</protein>
<accession>A0ABV7ILJ8</accession>
<keyword evidence="2" id="KW-0328">Glycosyltransferase</keyword>
<dbReference type="Gene3D" id="3.90.550.10">
    <property type="entry name" value="Spore Coat Polysaccharide Biosynthesis Protein SpsA, Chain A"/>
    <property type="match status" value="1"/>
</dbReference>
<dbReference type="EMBL" id="JBHRTE010000097">
    <property type="protein sequence ID" value="MFC3170284.1"/>
    <property type="molecule type" value="Genomic_DNA"/>
</dbReference>
<gene>
    <name evidence="2" type="ORF">ACFOD7_19810</name>
</gene>
<evidence type="ECO:0000313" key="3">
    <source>
        <dbReference type="Proteomes" id="UP001595557"/>
    </source>
</evidence>
<dbReference type="Gene3D" id="3.40.50.1820">
    <property type="entry name" value="alpha/beta hydrolase"/>
    <property type="match status" value="1"/>
</dbReference>
<evidence type="ECO:0000313" key="2">
    <source>
        <dbReference type="EMBL" id="MFC3170284.1"/>
    </source>
</evidence>
<keyword evidence="3" id="KW-1185">Reference proteome</keyword>
<evidence type="ECO:0000259" key="1">
    <source>
        <dbReference type="Pfam" id="PF00535"/>
    </source>
</evidence>
<dbReference type="CDD" id="cd00761">
    <property type="entry name" value="Glyco_tranf_GTA_type"/>
    <property type="match status" value="1"/>
</dbReference>
<proteinExistence type="predicted"/>
<feature type="domain" description="Glycosyltransferase 2-like" evidence="1">
    <location>
        <begin position="270"/>
        <end position="382"/>
    </location>
</feature>
<reference evidence="3" key="1">
    <citation type="journal article" date="2019" name="Int. J. Syst. Evol. Microbiol.">
        <title>The Global Catalogue of Microorganisms (GCM) 10K type strain sequencing project: providing services to taxonomists for standard genome sequencing and annotation.</title>
        <authorList>
            <consortium name="The Broad Institute Genomics Platform"/>
            <consortium name="The Broad Institute Genome Sequencing Center for Infectious Disease"/>
            <person name="Wu L."/>
            <person name="Ma J."/>
        </authorList>
    </citation>
    <scope>NUCLEOTIDE SEQUENCE [LARGE SCALE GENOMIC DNA]</scope>
    <source>
        <strain evidence="3">KCTC 52239</strain>
    </source>
</reference>
<dbReference type="SUPFAM" id="SSF53756">
    <property type="entry name" value="UDP-Glycosyltransferase/glycogen phosphorylase"/>
    <property type="match status" value="1"/>
</dbReference>
<dbReference type="EC" id="2.4.-.-" evidence="2"/>
<dbReference type="InterPro" id="IPR029044">
    <property type="entry name" value="Nucleotide-diphossugar_trans"/>
</dbReference>
<dbReference type="Proteomes" id="UP001595557">
    <property type="component" value="Unassembled WGS sequence"/>
</dbReference>
<dbReference type="SUPFAM" id="SSF53474">
    <property type="entry name" value="alpha/beta-Hydrolases"/>
    <property type="match status" value="1"/>
</dbReference>
<comment type="caution">
    <text evidence="2">The sequence shown here is derived from an EMBL/GenBank/DDBJ whole genome shotgun (WGS) entry which is preliminary data.</text>
</comment>
<dbReference type="Pfam" id="PF00535">
    <property type="entry name" value="Glycos_transf_2"/>
    <property type="match status" value="1"/>
</dbReference>
<dbReference type="GO" id="GO:0016757">
    <property type="term" value="F:glycosyltransferase activity"/>
    <property type="evidence" value="ECO:0007669"/>
    <property type="project" value="UniProtKB-KW"/>
</dbReference>
<name>A0ABV7ILJ8_9RHOB</name>
<dbReference type="Gene3D" id="3.40.50.2000">
    <property type="entry name" value="Glycogen Phosphorylase B"/>
    <property type="match status" value="1"/>
</dbReference>
<sequence length="1194" mass="134093">MTFEEQVALANSTKHVHHKWYKSNYPDVALLKMDPCAHYVLYGADMGRNPGRSFNTKFYLETYPDAVASGMNPLVHYALHGQGLGYATRPSWRSAGVKQVGLLRTKLLSLGLTDRAVAELEVLLQNAPDAEARIMAAQELGLWNMRLKVTEGYQIAIDYLKSARAEVPALNVRRKLAVAELMCHHFLSDLEAAHACYERAALAGEISDDLILASANLEQSIEERINRINRVLVGSGIPEVKLTDNFSLSPYDRLTSAVALPKVDGGPKVTVLIAAYEASETLPTALRSLQQQTWQNLEIIVLDDCSPNPDTISVAEEFAVRDPRIRVIKMEENGGAYIARNRGLDEATGEYVTLHDADDWSHPKKIETQVRFMEENPQIMGCTSQQARTTPELTFPRWAGASASIGITRHNMSSFMVRHHPVFEAVGYWDAVRFGADSEKIQRVRTAFGNDSVAFIETGLLSFQRISESSIASSDSFGYEGFFFGARREYLQAQQDHRKKTFCYSNPKQPNFGVPRVMHPLRSKQTTHFDVIIASEFRMKGGSTRSNIEEILCQAKAGLRTGLVQMYRYDCPDRGIIPEVRELIDSGLCTVITHGESVSCDLLTVRYPPVLDNVHRYLPKIDAKTVNVIINQPPMSDYGPDGIRRYYLENCAKNARHHFGKNATWYPIGPLVRDALHEHHHSELSHINLSPNDWCNIINVEDWDRGQHKLTGKLRIGRHSRDHEHKWPTDKEDILSAYPNADDVEVHILGGSQAAASIINEVPNNWTVHEFGSLHPREFLRDIDVWIYFSNPGWVESFGRAIIEAMAVGVPVILPEVYRSLFKDAVLYATPKTALSLARKLHSDPEAYYAQVKKAQEYVRENFGYEMHINRIRKAIIEGGFQAASQTASIDAELPKIPKIPKIPSKSGKTAYAELMDLPQLDLSAGDCPTVQQASLLRCHSKGHRFDFLWSPKADAKRLFVIFSGDARRNKISPPVFQRWKWAPHFIGHCLYVSDPMLHMHPDMGLAWYAGTVDCDPLKEIILRVKALLTSLGLKDQDVCAYGSSGGGFAALRMAAIWPGISVVSINPQTNIANFKWASPDLYAQVCLNRPDRHAALSDFPERMDLVHQVDKLRNRRIVLVQNTLDSHHFEKHYKPFCSAMGVPYEANLNTGNFRRILFSHEGGHAKAETPEVFATAMSIVQRNFASSNLLEIA</sequence>